<evidence type="ECO:0000313" key="2">
    <source>
        <dbReference type="WBParaSite" id="JU765_v2.g2985.t1"/>
    </source>
</evidence>
<accession>A0AC34R322</accession>
<protein>
    <submittedName>
        <fullName evidence="2">Pre-rRNA-processing protein TSR2 homolog</fullName>
    </submittedName>
</protein>
<dbReference type="WBParaSite" id="JU765_v2.g2985.t1">
    <property type="protein sequence ID" value="JU765_v2.g2985.t1"/>
    <property type="gene ID" value="JU765_v2.g2985"/>
</dbReference>
<reference evidence="2" key="1">
    <citation type="submission" date="2022-11" db="UniProtKB">
        <authorList>
            <consortium name="WormBaseParasite"/>
        </authorList>
    </citation>
    <scope>IDENTIFICATION</scope>
</reference>
<name>A0AC34R322_9BILA</name>
<dbReference type="Proteomes" id="UP000887576">
    <property type="component" value="Unplaced"/>
</dbReference>
<organism evidence="1 2">
    <name type="scientific">Panagrolaimus sp. JU765</name>
    <dbReference type="NCBI Taxonomy" id="591449"/>
    <lineage>
        <taxon>Eukaryota</taxon>
        <taxon>Metazoa</taxon>
        <taxon>Ecdysozoa</taxon>
        <taxon>Nematoda</taxon>
        <taxon>Chromadorea</taxon>
        <taxon>Rhabditida</taxon>
        <taxon>Tylenchina</taxon>
        <taxon>Panagrolaimomorpha</taxon>
        <taxon>Panagrolaimoidea</taxon>
        <taxon>Panagrolaimidae</taxon>
        <taxon>Panagrolaimus</taxon>
    </lineage>
</organism>
<proteinExistence type="predicted"/>
<sequence>MSLVIGNTTITFQDYVSAVFEAWPGYQVALKNQTGGPLTKEKDEWLRSTFSTFMYAEPLPSFYDVTFWLDSVFDEEFNLILEDGSVDYYATEFFGALQCFKNGDSEGLKELVSKIPKDKEMIKISKALDGQDSSSSSESESESDEPMDDDDSAGNSSRRQPRMVTDDDGWTTVQRRR</sequence>
<evidence type="ECO:0000313" key="1">
    <source>
        <dbReference type="Proteomes" id="UP000887576"/>
    </source>
</evidence>